<protein>
    <submittedName>
        <fullName evidence="4">WD40 repeat domain-containing protein</fullName>
    </submittedName>
</protein>
<dbReference type="InterPro" id="IPR036322">
    <property type="entry name" value="WD40_repeat_dom_sf"/>
</dbReference>
<dbReference type="RefSeq" id="WP_190959771.1">
    <property type="nucleotide sequence ID" value="NZ_JACJTU010000076.1"/>
</dbReference>
<evidence type="ECO:0000313" key="4">
    <source>
        <dbReference type="EMBL" id="MBD2739269.1"/>
    </source>
</evidence>
<gene>
    <name evidence="4" type="ORF">H6H03_36345</name>
</gene>
<dbReference type="PROSITE" id="PS50294">
    <property type="entry name" value="WD_REPEATS_REGION"/>
    <property type="match status" value="3"/>
</dbReference>
<dbReference type="PRINTS" id="PR00320">
    <property type="entry name" value="GPROTEINBRPT"/>
</dbReference>
<dbReference type="Gene3D" id="2.130.10.10">
    <property type="entry name" value="YVTN repeat-like/Quinoprotein amine dehydrogenase"/>
    <property type="match status" value="2"/>
</dbReference>
<dbReference type="EMBL" id="JACJTU010000076">
    <property type="protein sequence ID" value="MBD2739269.1"/>
    <property type="molecule type" value="Genomic_DNA"/>
</dbReference>
<evidence type="ECO:0000256" key="2">
    <source>
        <dbReference type="ARBA" id="ARBA00022737"/>
    </source>
</evidence>
<name>A0ABR8KKQ4_9NOSO</name>
<evidence type="ECO:0000256" key="3">
    <source>
        <dbReference type="PROSITE-ProRule" id="PRU00221"/>
    </source>
</evidence>
<keyword evidence="5" id="KW-1185">Reference proteome</keyword>
<dbReference type="SMART" id="SM00320">
    <property type="entry name" value="WD40"/>
    <property type="match status" value="6"/>
</dbReference>
<keyword evidence="1 3" id="KW-0853">WD repeat</keyword>
<evidence type="ECO:0000313" key="5">
    <source>
        <dbReference type="Proteomes" id="UP000637383"/>
    </source>
</evidence>
<dbReference type="Pfam" id="PF00400">
    <property type="entry name" value="WD40"/>
    <property type="match status" value="5"/>
</dbReference>
<dbReference type="PROSITE" id="PS00678">
    <property type="entry name" value="WD_REPEATS_1"/>
    <property type="match status" value="1"/>
</dbReference>
<evidence type="ECO:0000256" key="1">
    <source>
        <dbReference type="ARBA" id="ARBA00022574"/>
    </source>
</evidence>
<dbReference type="InterPro" id="IPR020472">
    <property type="entry name" value="WD40_PAC1"/>
</dbReference>
<dbReference type="PANTHER" id="PTHR19848">
    <property type="entry name" value="WD40 REPEAT PROTEIN"/>
    <property type="match status" value="1"/>
</dbReference>
<dbReference type="InterPro" id="IPR015943">
    <property type="entry name" value="WD40/YVTN_repeat-like_dom_sf"/>
</dbReference>
<accession>A0ABR8KKQ4</accession>
<dbReference type="InterPro" id="IPR001680">
    <property type="entry name" value="WD40_rpt"/>
</dbReference>
<reference evidence="4 5" key="1">
    <citation type="journal article" date="2020" name="ISME J.">
        <title>Comparative genomics reveals insights into cyanobacterial evolution and habitat adaptation.</title>
        <authorList>
            <person name="Chen M.Y."/>
            <person name="Teng W.K."/>
            <person name="Zhao L."/>
            <person name="Hu C.X."/>
            <person name="Zhou Y.K."/>
            <person name="Han B.P."/>
            <person name="Song L.R."/>
            <person name="Shu W.S."/>
        </authorList>
    </citation>
    <scope>NUCLEOTIDE SEQUENCE [LARGE SCALE GENOMIC DNA]</scope>
    <source>
        <strain evidence="4 5">FACHB-159</strain>
    </source>
</reference>
<organism evidence="4 5">
    <name type="scientific">Nostoc paludosum FACHB-159</name>
    <dbReference type="NCBI Taxonomy" id="2692908"/>
    <lineage>
        <taxon>Bacteria</taxon>
        <taxon>Bacillati</taxon>
        <taxon>Cyanobacteriota</taxon>
        <taxon>Cyanophyceae</taxon>
        <taxon>Nostocales</taxon>
        <taxon>Nostocaceae</taxon>
        <taxon>Nostoc</taxon>
    </lineage>
</organism>
<feature type="repeat" description="WD" evidence="3">
    <location>
        <begin position="50"/>
        <end position="91"/>
    </location>
</feature>
<feature type="repeat" description="WD" evidence="3">
    <location>
        <begin position="324"/>
        <end position="359"/>
    </location>
</feature>
<dbReference type="Proteomes" id="UP000637383">
    <property type="component" value="Unassembled WGS sequence"/>
</dbReference>
<dbReference type="SUPFAM" id="SSF50978">
    <property type="entry name" value="WD40 repeat-like"/>
    <property type="match status" value="1"/>
</dbReference>
<comment type="caution">
    <text evidence="4">The sequence shown here is derived from an EMBL/GenBank/DDBJ whole genome shotgun (WGS) entry which is preliminary data.</text>
</comment>
<feature type="repeat" description="WD" evidence="3">
    <location>
        <begin position="92"/>
        <end position="133"/>
    </location>
</feature>
<sequence length="359" mass="38811">MKLPILFKTLSLLSFFLVPPFSMMASIPVIANTLNTLANTEQPKRLKLTLSGHTEPVRALNLSPSGQVLASGSDDKTIKLWNPTTGALLRTLTGHRERIKSIVITPDDQTLISTSFDNTIKFWNTQTGKEIRTIAEKTGVRAMLLTPDGQTLISGSGDQTIKFRNLKTRKIHRILKVEATALAISRDGKTLFSGGENGGKIRVWSLVTGKQLRSFTPPLPKKEDLINGSERASAPITLAVSNDGKMLLCGGYDDSFQSGGLRSTDGKSFKAWDLKTAKLVHNFSLGTSIDALIISPDSKTFITGGLGREIILRDIKTGKPVMELTGHAGGIYGLALSSDGKTLYSGSGDKSVKVWQLES</sequence>
<proteinExistence type="predicted"/>
<dbReference type="PROSITE" id="PS50082">
    <property type="entry name" value="WD_REPEATS_2"/>
    <property type="match status" value="3"/>
</dbReference>
<keyword evidence="2" id="KW-0677">Repeat</keyword>
<dbReference type="InterPro" id="IPR019775">
    <property type="entry name" value="WD40_repeat_CS"/>
</dbReference>
<dbReference type="CDD" id="cd00200">
    <property type="entry name" value="WD40"/>
    <property type="match status" value="1"/>
</dbReference>
<dbReference type="PANTHER" id="PTHR19848:SF8">
    <property type="entry name" value="F-BOX AND WD REPEAT DOMAIN CONTAINING 7"/>
    <property type="match status" value="1"/>
</dbReference>